<evidence type="ECO:0000313" key="1">
    <source>
        <dbReference type="EMBL" id="PZQ75371.1"/>
    </source>
</evidence>
<evidence type="ECO:0000313" key="2">
    <source>
        <dbReference type="Proteomes" id="UP000249135"/>
    </source>
</evidence>
<dbReference type="Gene3D" id="3.30.530.20">
    <property type="match status" value="1"/>
</dbReference>
<dbReference type="Pfam" id="PF10604">
    <property type="entry name" value="Polyketide_cyc2"/>
    <property type="match status" value="1"/>
</dbReference>
<gene>
    <name evidence="1" type="ORF">DI563_09830</name>
</gene>
<dbReference type="CDD" id="cd07821">
    <property type="entry name" value="PYR_PYL_RCAR_like"/>
    <property type="match status" value="1"/>
</dbReference>
<sequence>MATLRNEFVVDAAPALVWDVLRDFGAVHTRLAPGFVTGCVVEEGGEVRHITFANGYDVRERLVGIDEQVRRIAYTVVGGKAAHHHASAQVLAGPDGRARFVWITDVLPHEAAGPIGAMMALGAQAMAKALAALGPFRQP</sequence>
<proteinExistence type="predicted"/>
<reference evidence="1 2" key="1">
    <citation type="submission" date="2017-08" db="EMBL/GenBank/DDBJ databases">
        <title>Infants hospitalized years apart are colonized by the same room-sourced microbial strains.</title>
        <authorList>
            <person name="Brooks B."/>
            <person name="Olm M.R."/>
            <person name="Firek B.A."/>
            <person name="Baker R."/>
            <person name="Thomas B.C."/>
            <person name="Morowitz M.J."/>
            <person name="Banfield J.F."/>
        </authorList>
    </citation>
    <scope>NUCLEOTIDE SEQUENCE [LARGE SCALE GENOMIC DNA]</scope>
    <source>
        <strain evidence="1">S2_005_003_R2_41</strain>
    </source>
</reference>
<dbReference type="AlphaFoldDB" id="A0A2W5QAH3"/>
<organism evidence="1 2">
    <name type="scientific">Variovorax paradoxus</name>
    <dbReference type="NCBI Taxonomy" id="34073"/>
    <lineage>
        <taxon>Bacteria</taxon>
        <taxon>Pseudomonadati</taxon>
        <taxon>Pseudomonadota</taxon>
        <taxon>Betaproteobacteria</taxon>
        <taxon>Burkholderiales</taxon>
        <taxon>Comamonadaceae</taxon>
        <taxon>Variovorax</taxon>
    </lineage>
</organism>
<accession>A0A2W5QAH3</accession>
<comment type="caution">
    <text evidence="1">The sequence shown here is derived from an EMBL/GenBank/DDBJ whole genome shotgun (WGS) entry which is preliminary data.</text>
</comment>
<dbReference type="InterPro" id="IPR019587">
    <property type="entry name" value="Polyketide_cyclase/dehydratase"/>
</dbReference>
<dbReference type="EMBL" id="QFPP01000090">
    <property type="protein sequence ID" value="PZQ75371.1"/>
    <property type="molecule type" value="Genomic_DNA"/>
</dbReference>
<dbReference type="InterPro" id="IPR023393">
    <property type="entry name" value="START-like_dom_sf"/>
</dbReference>
<dbReference type="SUPFAM" id="SSF55961">
    <property type="entry name" value="Bet v1-like"/>
    <property type="match status" value="1"/>
</dbReference>
<dbReference type="Proteomes" id="UP000249135">
    <property type="component" value="Unassembled WGS sequence"/>
</dbReference>
<protein>
    <submittedName>
        <fullName evidence="1">MxaD family protein</fullName>
    </submittedName>
</protein>
<name>A0A2W5QAH3_VARPD</name>